<dbReference type="EMBL" id="JABCJE010000013">
    <property type="protein sequence ID" value="NVO25334.1"/>
    <property type="molecule type" value="Genomic_DNA"/>
</dbReference>
<gene>
    <name evidence="2" type="ORF">HJ536_18405</name>
</gene>
<evidence type="ECO:0000313" key="3">
    <source>
        <dbReference type="Proteomes" id="UP000592216"/>
    </source>
</evidence>
<comment type="caution">
    <text evidence="2">The sequence shown here is derived from an EMBL/GenBank/DDBJ whole genome shotgun (WGS) entry which is preliminary data.</text>
</comment>
<organism evidence="2 3">
    <name type="scientific">Donghicola mangrovi</name>
    <dbReference type="NCBI Taxonomy" id="2729614"/>
    <lineage>
        <taxon>Bacteria</taxon>
        <taxon>Pseudomonadati</taxon>
        <taxon>Pseudomonadota</taxon>
        <taxon>Alphaproteobacteria</taxon>
        <taxon>Rhodobacterales</taxon>
        <taxon>Roseobacteraceae</taxon>
        <taxon>Donghicola</taxon>
    </lineage>
</organism>
<evidence type="ECO:0000256" key="1">
    <source>
        <dbReference type="SAM" id="MobiDB-lite"/>
    </source>
</evidence>
<dbReference type="RefSeq" id="WP_177158875.1">
    <property type="nucleotide sequence ID" value="NZ_JABCJE010000013.1"/>
</dbReference>
<protein>
    <submittedName>
        <fullName evidence="2">Uncharacterized protein</fullName>
    </submittedName>
</protein>
<dbReference type="AlphaFoldDB" id="A0A850Q8U5"/>
<feature type="region of interest" description="Disordered" evidence="1">
    <location>
        <begin position="436"/>
        <end position="523"/>
    </location>
</feature>
<name>A0A850Q8U5_9RHOB</name>
<sequence>MLIGWYEYDASDRSGRGILTYFLAPTVGKSAEGLRLQLNRDPAPELLAGDPDQMVRFLQQLPFTRRFSAMTMTFAEGDVPVAAFNRGDREQRDRVGKAVTAVLELAYLHVPQESRPPVLIGTHTHTGRLEVNLLLPRAVLAGHGRYLSWNPCPPTPRHRAMWDLQRQLINARFGWAEPTDPRRTQWVSFPPWLSKSTAELERHGLASAHMAILEFGQQLVDLAATKAVPHRKALRRHLRKLARKAGYRIGRPNDKSMSFVAIDPERTKPKKFVLKGRLFEDRPYALVRQDQAEFDARFVAEDLEDQLFEKSEDCKAMTAAKYGKYGKEGWDPQPFDPRHVLVKEQECIAWRPIPIFQKAKNAAGAKIAKSRKSDLPKPPLLQTLMARLNALADLWRDQRAARRIARVLARHLTDFQTTQKQWRTLHDYIHRLTEPECHAPRIPRHDGPPRSDAGTLGGRSPHGPLAGDHGRDHRLEHLFPADRRETERRPDTAARPETHGRTDRRYSQQPSPDDAVAWRSPREGSRGWMIKAWLVGEERRSEPEDGLEM</sequence>
<feature type="compositionally biased region" description="Basic and acidic residues" evidence="1">
    <location>
        <begin position="468"/>
        <end position="506"/>
    </location>
</feature>
<dbReference type="Proteomes" id="UP000592216">
    <property type="component" value="Unassembled WGS sequence"/>
</dbReference>
<feature type="compositionally biased region" description="Basic and acidic residues" evidence="1">
    <location>
        <begin position="436"/>
        <end position="449"/>
    </location>
</feature>
<reference evidence="2 3" key="1">
    <citation type="submission" date="2020-04" db="EMBL/GenBank/DDBJ databases">
        <title>Donghicola sp., a member of the Rhodobacteraceae family isolated from mangrove forest in Thailand.</title>
        <authorList>
            <person name="Charoenyingcharoen P."/>
            <person name="Yukphan P."/>
        </authorList>
    </citation>
    <scope>NUCLEOTIDE SEQUENCE [LARGE SCALE GENOMIC DNA]</scope>
    <source>
        <strain evidence="2 3">B5-SW-15</strain>
    </source>
</reference>
<accession>A0A850Q8U5</accession>
<proteinExistence type="predicted"/>
<evidence type="ECO:0000313" key="2">
    <source>
        <dbReference type="EMBL" id="NVO25334.1"/>
    </source>
</evidence>